<dbReference type="EMBL" id="KQ964430">
    <property type="protein sequence ID" value="KXN73901.1"/>
    <property type="molecule type" value="Genomic_DNA"/>
</dbReference>
<name>A0A137PG35_CONC2</name>
<evidence type="ECO:0000256" key="1">
    <source>
        <dbReference type="ARBA" id="ARBA00022670"/>
    </source>
</evidence>
<evidence type="ECO:0000256" key="3">
    <source>
        <dbReference type="ARBA" id="ARBA00022801"/>
    </source>
</evidence>
<organism evidence="8 9">
    <name type="scientific">Conidiobolus coronatus (strain ATCC 28846 / CBS 209.66 / NRRL 28638)</name>
    <name type="common">Delacroixia coronata</name>
    <dbReference type="NCBI Taxonomy" id="796925"/>
    <lineage>
        <taxon>Eukaryota</taxon>
        <taxon>Fungi</taxon>
        <taxon>Fungi incertae sedis</taxon>
        <taxon>Zoopagomycota</taxon>
        <taxon>Entomophthoromycotina</taxon>
        <taxon>Entomophthoromycetes</taxon>
        <taxon>Entomophthorales</taxon>
        <taxon>Ancylistaceae</taxon>
        <taxon>Conidiobolus</taxon>
    </lineage>
</organism>
<evidence type="ECO:0000313" key="9">
    <source>
        <dbReference type="Proteomes" id="UP000070444"/>
    </source>
</evidence>
<evidence type="ECO:0000256" key="4">
    <source>
        <dbReference type="ARBA" id="ARBA00022833"/>
    </source>
</evidence>
<proteinExistence type="predicted"/>
<dbReference type="OrthoDB" id="3227768at2759"/>
<evidence type="ECO:0000259" key="7">
    <source>
        <dbReference type="Pfam" id="PF07504"/>
    </source>
</evidence>
<dbReference type="InterPro" id="IPR011096">
    <property type="entry name" value="FTP_domain"/>
</dbReference>
<dbReference type="GO" id="GO:0008237">
    <property type="term" value="F:metallopeptidase activity"/>
    <property type="evidence" value="ECO:0007669"/>
    <property type="project" value="UniProtKB-KW"/>
</dbReference>
<protein>
    <recommendedName>
        <fullName evidence="7">FTP domain-containing protein</fullName>
    </recommendedName>
</protein>
<dbReference type="InterPro" id="IPR050371">
    <property type="entry name" value="Fungal_virulence_M36"/>
</dbReference>
<dbReference type="Pfam" id="PF07504">
    <property type="entry name" value="FTP"/>
    <property type="match status" value="1"/>
</dbReference>
<keyword evidence="5" id="KW-0482">Metalloprotease</keyword>
<evidence type="ECO:0000313" key="8">
    <source>
        <dbReference type="EMBL" id="KXN73901.1"/>
    </source>
</evidence>
<dbReference type="GO" id="GO:0006508">
    <property type="term" value="P:proteolysis"/>
    <property type="evidence" value="ECO:0007669"/>
    <property type="project" value="UniProtKB-KW"/>
</dbReference>
<evidence type="ECO:0000256" key="5">
    <source>
        <dbReference type="ARBA" id="ARBA00023049"/>
    </source>
</evidence>
<feature type="domain" description="FTP" evidence="7">
    <location>
        <begin position="81"/>
        <end position="130"/>
    </location>
</feature>
<keyword evidence="2" id="KW-0479">Metal-binding</keyword>
<dbReference type="PANTHER" id="PTHR33478:SF1">
    <property type="entry name" value="EXTRACELLULAR METALLOPROTEINASE MEP"/>
    <property type="match status" value="1"/>
</dbReference>
<dbReference type="Proteomes" id="UP000070444">
    <property type="component" value="Unassembled WGS sequence"/>
</dbReference>
<feature type="chain" id="PRO_5012700974" description="FTP domain-containing protein" evidence="6">
    <location>
        <begin position="16"/>
        <end position="246"/>
    </location>
</feature>
<accession>A0A137PG35</accession>
<feature type="signal peptide" evidence="6">
    <location>
        <begin position="1"/>
        <end position="15"/>
    </location>
</feature>
<keyword evidence="9" id="KW-1185">Reference proteome</keyword>
<keyword evidence="1" id="KW-0645">Protease</keyword>
<evidence type="ECO:0000256" key="2">
    <source>
        <dbReference type="ARBA" id="ARBA00022723"/>
    </source>
</evidence>
<evidence type="ECO:0000256" key="6">
    <source>
        <dbReference type="SAM" id="SignalP"/>
    </source>
</evidence>
<sequence>MNSKLLLILLASVLAISQNDNGVAGNKTEVQSTQVSSQKKVCKARNQDSVAQGKDGHSELSGLEAGKKYMLDKFGYKDGIDYKVTISYPSSNGITHIYLTQLINGLEVDNSSMNLNVNSKGEIISVDGSFINPVPSKSNGEDWGSAVDAVFSLLDHLKVNPEVTKNEVKSINGTDGNTFILSNIKAASGNFTVTKKYIQDKKGETQKAWTFEIDLGDHYWSAAVSPSGKVIKLDDLTDDNHDVILN</sequence>
<gene>
    <name evidence="8" type="ORF">CONCODRAFT_67962</name>
</gene>
<keyword evidence="3" id="KW-0378">Hydrolase</keyword>
<dbReference type="PANTHER" id="PTHR33478">
    <property type="entry name" value="EXTRACELLULAR METALLOPROTEINASE MEP"/>
    <property type="match status" value="1"/>
</dbReference>
<keyword evidence="6" id="KW-0732">Signal</keyword>
<dbReference type="AlphaFoldDB" id="A0A137PG35"/>
<reference evidence="8 9" key="1">
    <citation type="journal article" date="2015" name="Genome Biol. Evol.">
        <title>Phylogenomic analyses indicate that early fungi evolved digesting cell walls of algal ancestors of land plants.</title>
        <authorList>
            <person name="Chang Y."/>
            <person name="Wang S."/>
            <person name="Sekimoto S."/>
            <person name="Aerts A.L."/>
            <person name="Choi C."/>
            <person name="Clum A."/>
            <person name="LaButti K.M."/>
            <person name="Lindquist E.A."/>
            <person name="Yee Ngan C."/>
            <person name="Ohm R.A."/>
            <person name="Salamov A.A."/>
            <person name="Grigoriev I.V."/>
            <person name="Spatafora J.W."/>
            <person name="Berbee M.L."/>
        </authorList>
    </citation>
    <scope>NUCLEOTIDE SEQUENCE [LARGE SCALE GENOMIC DNA]</scope>
    <source>
        <strain evidence="8 9">NRRL 28638</strain>
    </source>
</reference>
<dbReference type="GO" id="GO:0046872">
    <property type="term" value="F:metal ion binding"/>
    <property type="evidence" value="ECO:0007669"/>
    <property type="project" value="UniProtKB-KW"/>
</dbReference>
<keyword evidence="4" id="KW-0862">Zinc</keyword>